<sequence length="104" mass="11760">MMTETDNMLTVSIGGKHRRTYPVTIRGLRAARAYIGRSLPGNAELICVSMGGMDMWEALYDALRYLPYEGRVSPKDAAVSLRGFNRAFEAQREQQRIRRGHNQG</sequence>
<gene>
    <name evidence="1" type="ORF">CR162_15300</name>
</gene>
<comment type="caution">
    <text evidence="1">The sequence shown here is derived from an EMBL/GenBank/DDBJ whole genome shotgun (WGS) entry which is preliminary data.</text>
</comment>
<keyword evidence="2" id="KW-1185">Reference proteome</keyword>
<accession>A0A2C7ABU9</accession>
<evidence type="ECO:0000313" key="1">
    <source>
        <dbReference type="EMBL" id="PHK94127.1"/>
    </source>
</evidence>
<name>A0A2C7ABU9_9PROT</name>
<dbReference type="AlphaFoldDB" id="A0A2C7ABU9"/>
<dbReference type="Proteomes" id="UP000223527">
    <property type="component" value="Unassembled WGS sequence"/>
</dbReference>
<protein>
    <submittedName>
        <fullName evidence="1">Uncharacterized protein</fullName>
    </submittedName>
</protein>
<organism evidence="1 2">
    <name type="scientific">Teichococcus rhizosphaerae</name>
    <dbReference type="NCBI Taxonomy" id="1335062"/>
    <lineage>
        <taxon>Bacteria</taxon>
        <taxon>Pseudomonadati</taxon>
        <taxon>Pseudomonadota</taxon>
        <taxon>Alphaproteobacteria</taxon>
        <taxon>Acetobacterales</taxon>
        <taxon>Roseomonadaceae</taxon>
        <taxon>Roseomonas</taxon>
    </lineage>
</organism>
<proteinExistence type="predicted"/>
<reference evidence="1 2" key="1">
    <citation type="submission" date="2017-10" db="EMBL/GenBank/DDBJ databases">
        <authorList>
            <person name="Banno H."/>
            <person name="Chua N.-H."/>
        </authorList>
    </citation>
    <scope>NUCLEOTIDE SEQUENCE [LARGE SCALE GENOMIC DNA]</scope>
    <source>
        <strain evidence="1 2">YW11</strain>
    </source>
</reference>
<dbReference type="EMBL" id="PDNU01000031">
    <property type="protein sequence ID" value="PHK94127.1"/>
    <property type="molecule type" value="Genomic_DNA"/>
</dbReference>
<evidence type="ECO:0000313" key="2">
    <source>
        <dbReference type="Proteomes" id="UP000223527"/>
    </source>
</evidence>